<dbReference type="EMBL" id="RAHJ01000014">
    <property type="protein sequence ID" value="RJX69317.1"/>
    <property type="molecule type" value="Genomic_DNA"/>
</dbReference>
<gene>
    <name evidence="1" type="ORF">D6858_04405</name>
</gene>
<protein>
    <submittedName>
        <fullName evidence="1">Uncharacterized protein</fullName>
    </submittedName>
</protein>
<reference evidence="1 2" key="1">
    <citation type="submission" date="2018-09" db="EMBL/GenBank/DDBJ databases">
        <title>Altererythrobacter sp.Ery1 and Ery12, the genome sequencing of novel strains in genus Alterythrobacter.</title>
        <authorList>
            <person name="Cheng H."/>
            <person name="Wu Y.-H."/>
            <person name="Fang C."/>
            <person name="Xu X.-W."/>
        </authorList>
    </citation>
    <scope>NUCLEOTIDE SEQUENCE [LARGE SCALE GENOMIC DNA]</scope>
    <source>
        <strain evidence="1 2">Ery12</strain>
    </source>
</reference>
<accession>A0A419R462</accession>
<dbReference type="Proteomes" id="UP000284322">
    <property type="component" value="Unassembled WGS sequence"/>
</dbReference>
<dbReference type="OrthoDB" id="7406594at2"/>
<comment type="caution">
    <text evidence="1">The sequence shown here is derived from an EMBL/GenBank/DDBJ whole genome shotgun (WGS) entry which is preliminary data.</text>
</comment>
<organism evidence="1 2">
    <name type="scientific">Tsuneonella suprasediminis</name>
    <dbReference type="NCBI Taxonomy" id="2306996"/>
    <lineage>
        <taxon>Bacteria</taxon>
        <taxon>Pseudomonadati</taxon>
        <taxon>Pseudomonadota</taxon>
        <taxon>Alphaproteobacteria</taxon>
        <taxon>Sphingomonadales</taxon>
        <taxon>Erythrobacteraceae</taxon>
        <taxon>Tsuneonella</taxon>
    </lineage>
</organism>
<proteinExistence type="predicted"/>
<evidence type="ECO:0000313" key="1">
    <source>
        <dbReference type="EMBL" id="RJX69317.1"/>
    </source>
</evidence>
<dbReference type="AlphaFoldDB" id="A0A419R462"/>
<name>A0A419R462_9SPHN</name>
<sequence>MLPFSGGVSTPLAAAEPVSSASSRLTYADLADLADAANAVVHVKVTSQATVSPERAPNVAPGMVRIYVEAATVALVSGSAPVGESLRYLVDLPLDSRGKAPKLKKQDFLLFARAVPGRPGELQLVGAGAQQPWTPELEQRIRPILTAMLSPAAPPHITGVRDALAVPGTLAGESETQMFLSTRSGDPVSISVVRRPGMEPVWGVSFSEIVDQAARPPARDSLEWYRLACFLPAQLPAKANLSRDSVSRALAEDDYAYVMRQLGPCARTLSRQ</sequence>
<evidence type="ECO:0000313" key="2">
    <source>
        <dbReference type="Proteomes" id="UP000284322"/>
    </source>
</evidence>
<keyword evidence="2" id="KW-1185">Reference proteome</keyword>